<accession>A0ABU1UY34</accession>
<feature type="chain" id="PRO_5047454467" description="DUF4412 domain-containing protein" evidence="1">
    <location>
        <begin position="25"/>
        <end position="330"/>
    </location>
</feature>
<dbReference type="Proteomes" id="UP001253595">
    <property type="component" value="Unassembled WGS sequence"/>
</dbReference>
<proteinExistence type="predicted"/>
<evidence type="ECO:0008006" key="4">
    <source>
        <dbReference type="Google" id="ProtNLM"/>
    </source>
</evidence>
<keyword evidence="1" id="KW-0732">Signal</keyword>
<evidence type="ECO:0000256" key="1">
    <source>
        <dbReference type="SAM" id="SignalP"/>
    </source>
</evidence>
<sequence>MKPQLFLGLATACSLFLSSQTLMAHSAADADAGGLRELMAQSAAVAYGKVVDIQYRNSEPTREEPKGVPHTFVTYEIGKVFRGYLPEKITLRVPGGADGSGGAYTETTAPTFARGEADVLFIPGGEPGDCQLVNCVEGRFRVIEDRIYSGFGVPLVGAEKSLEFGGKPRFEVNTMEMPRPAFDKVIKQPDAARWIAANQIDSKGLEELRKKYEAEAPALYRINMNVEGITKADDYSGEAPAEVMKKYREPLITDEFFALIEHFNAELGQPEQRVVPANPKLAFTVKPPVAAAVKEVAITEPKPSDEELKFRGQTENLVRKTATTSPLTVK</sequence>
<comment type="caution">
    <text evidence="2">The sequence shown here is derived from an EMBL/GenBank/DDBJ whole genome shotgun (WGS) entry which is preliminary data.</text>
</comment>
<gene>
    <name evidence="2" type="ORF">J2X05_002114</name>
</gene>
<dbReference type="RefSeq" id="WP_310072142.1">
    <property type="nucleotide sequence ID" value="NZ_JAVDVX010000003.1"/>
</dbReference>
<dbReference type="EMBL" id="JAVDVX010000003">
    <property type="protein sequence ID" value="MDR7090092.1"/>
    <property type="molecule type" value="Genomic_DNA"/>
</dbReference>
<evidence type="ECO:0000313" key="3">
    <source>
        <dbReference type="Proteomes" id="UP001253595"/>
    </source>
</evidence>
<protein>
    <recommendedName>
        <fullName evidence="4">DUF4412 domain-containing protein</fullName>
    </recommendedName>
</protein>
<organism evidence="2 3">
    <name type="scientific">Cellvibrio fibrivorans</name>
    <dbReference type="NCBI Taxonomy" id="126350"/>
    <lineage>
        <taxon>Bacteria</taxon>
        <taxon>Pseudomonadati</taxon>
        <taxon>Pseudomonadota</taxon>
        <taxon>Gammaproteobacteria</taxon>
        <taxon>Cellvibrionales</taxon>
        <taxon>Cellvibrionaceae</taxon>
        <taxon>Cellvibrio</taxon>
    </lineage>
</organism>
<keyword evidence="3" id="KW-1185">Reference proteome</keyword>
<evidence type="ECO:0000313" key="2">
    <source>
        <dbReference type="EMBL" id="MDR7090092.1"/>
    </source>
</evidence>
<reference evidence="2 3" key="1">
    <citation type="submission" date="2023-07" db="EMBL/GenBank/DDBJ databases">
        <title>Sorghum-associated microbial communities from plants grown in Nebraska, USA.</title>
        <authorList>
            <person name="Schachtman D."/>
        </authorList>
    </citation>
    <scope>NUCLEOTIDE SEQUENCE [LARGE SCALE GENOMIC DNA]</scope>
    <source>
        <strain evidence="2 3">BE190</strain>
    </source>
</reference>
<name>A0ABU1UY34_9GAMM</name>
<feature type="signal peptide" evidence="1">
    <location>
        <begin position="1"/>
        <end position="24"/>
    </location>
</feature>